<dbReference type="Gene3D" id="3.60.130.10">
    <property type="entry name" value="Clavaminate synthase-like"/>
    <property type="match status" value="1"/>
</dbReference>
<sequence>MSYGKTLTETIASPEEVAKNVARLRLVGANGPEGGVNAKYPAYLPVWEKTKLPDWEEVPYVDPGTRATPDKRNLFVPGSKHREMTPAIGEEIWGVQLSHLSKEGLDDLALLAAERGLLIFRDQDFKDIGPERQLDTVRHFGRLHIHPTMGHPEGYPEMHVVYRDPKDSTIARYTKPNEVSSVSSVNWHVDHTAEVQPPGITFFFGLEVPASGGDTLFVSATEAYNRLSDEFKTRLEGLQVVHDNTDMLTHSASLGGPCRFSPQKRNHPLIRTHPVTKQKILSIHQAHARRIFGYKKEESEYLFNFLNDVLVKGGDFQTRAHYEPGTVVVWDNRVVAHTATYDFKAAHVAGDERRHMVRIAAMADVPV</sequence>
<evidence type="ECO:0000256" key="4">
    <source>
        <dbReference type="ARBA" id="ARBA00023002"/>
    </source>
</evidence>
<dbReference type="GO" id="GO:0005737">
    <property type="term" value="C:cytoplasm"/>
    <property type="evidence" value="ECO:0007669"/>
    <property type="project" value="TreeGrafter"/>
</dbReference>
<dbReference type="STRING" id="1890683.A0A427YWR1"/>
<dbReference type="GO" id="GO:0016706">
    <property type="term" value="F:2-oxoglutarate-dependent dioxygenase activity"/>
    <property type="evidence" value="ECO:0007669"/>
    <property type="project" value="TreeGrafter"/>
</dbReference>
<keyword evidence="4" id="KW-0560">Oxidoreductase</keyword>
<keyword evidence="3" id="KW-0223">Dioxygenase</keyword>
<comment type="similarity">
    <text evidence="1">Belongs to the TfdA dioxygenase family.</text>
</comment>
<evidence type="ECO:0000313" key="7">
    <source>
        <dbReference type="EMBL" id="RSH95486.1"/>
    </source>
</evidence>
<dbReference type="FunFam" id="3.60.130.10:FF:000003">
    <property type="entry name" value="Alpha-ketoglutarate-dependent taurine dioxygenase"/>
    <property type="match status" value="1"/>
</dbReference>
<dbReference type="InterPro" id="IPR003819">
    <property type="entry name" value="TauD/TfdA-like"/>
</dbReference>
<dbReference type="SUPFAM" id="SSF51197">
    <property type="entry name" value="Clavaminate synthase-like"/>
    <property type="match status" value="1"/>
</dbReference>
<accession>A0A427YWR1</accession>
<dbReference type="InterPro" id="IPR042098">
    <property type="entry name" value="TauD-like_sf"/>
</dbReference>
<organism evidence="7 8">
    <name type="scientific">Saitozyma podzolica</name>
    <dbReference type="NCBI Taxonomy" id="1890683"/>
    <lineage>
        <taxon>Eukaryota</taxon>
        <taxon>Fungi</taxon>
        <taxon>Dikarya</taxon>
        <taxon>Basidiomycota</taxon>
        <taxon>Agaricomycotina</taxon>
        <taxon>Tremellomycetes</taxon>
        <taxon>Tremellales</taxon>
        <taxon>Trimorphomycetaceae</taxon>
        <taxon>Saitozyma</taxon>
    </lineage>
</organism>
<gene>
    <name evidence="7" type="ORF">EHS25_000578</name>
</gene>
<evidence type="ECO:0000256" key="5">
    <source>
        <dbReference type="ARBA" id="ARBA00023004"/>
    </source>
</evidence>
<dbReference type="PANTHER" id="PTHR30468:SF1">
    <property type="entry name" value="ALPHA-KETOGLUTARATE-DEPENDENT SULFONATE DIOXYGENASE"/>
    <property type="match status" value="1"/>
</dbReference>
<dbReference type="Pfam" id="PF02668">
    <property type="entry name" value="TauD"/>
    <property type="match status" value="1"/>
</dbReference>
<keyword evidence="2" id="KW-0479">Metal-binding</keyword>
<keyword evidence="8" id="KW-1185">Reference proteome</keyword>
<proteinExistence type="inferred from homology"/>
<comment type="caution">
    <text evidence="7">The sequence shown here is derived from an EMBL/GenBank/DDBJ whole genome shotgun (WGS) entry which is preliminary data.</text>
</comment>
<reference evidence="7 8" key="1">
    <citation type="submission" date="2018-11" db="EMBL/GenBank/DDBJ databases">
        <title>Genome sequence of Saitozyma podzolica DSM 27192.</title>
        <authorList>
            <person name="Aliyu H."/>
            <person name="Gorte O."/>
            <person name="Ochsenreither K."/>
        </authorList>
    </citation>
    <scope>NUCLEOTIDE SEQUENCE [LARGE SCALE GENOMIC DNA]</scope>
    <source>
        <strain evidence="7 8">DSM 27192</strain>
    </source>
</reference>
<dbReference type="PANTHER" id="PTHR30468">
    <property type="entry name" value="ALPHA-KETOGLUTARATE-DEPENDENT SULFONATE DIOXYGENASE"/>
    <property type="match status" value="1"/>
</dbReference>
<protein>
    <recommendedName>
        <fullName evidence="6">TauD/TfdA-like domain-containing protein</fullName>
    </recommendedName>
</protein>
<evidence type="ECO:0000256" key="1">
    <source>
        <dbReference type="ARBA" id="ARBA00005896"/>
    </source>
</evidence>
<keyword evidence="5" id="KW-0408">Iron</keyword>
<evidence type="ECO:0000259" key="6">
    <source>
        <dbReference type="Pfam" id="PF02668"/>
    </source>
</evidence>
<dbReference type="InterPro" id="IPR051323">
    <property type="entry name" value="AtsK-like"/>
</dbReference>
<dbReference type="EMBL" id="RSCD01000001">
    <property type="protein sequence ID" value="RSH95486.1"/>
    <property type="molecule type" value="Genomic_DNA"/>
</dbReference>
<dbReference type="AlphaFoldDB" id="A0A427YWR1"/>
<evidence type="ECO:0000256" key="3">
    <source>
        <dbReference type="ARBA" id="ARBA00022964"/>
    </source>
</evidence>
<dbReference type="OrthoDB" id="10257314at2759"/>
<dbReference type="Proteomes" id="UP000279259">
    <property type="component" value="Unassembled WGS sequence"/>
</dbReference>
<evidence type="ECO:0000256" key="2">
    <source>
        <dbReference type="ARBA" id="ARBA00022723"/>
    </source>
</evidence>
<feature type="domain" description="TauD/TfdA-like" evidence="6">
    <location>
        <begin position="81"/>
        <end position="359"/>
    </location>
</feature>
<dbReference type="GO" id="GO:0046872">
    <property type="term" value="F:metal ion binding"/>
    <property type="evidence" value="ECO:0007669"/>
    <property type="project" value="UniProtKB-KW"/>
</dbReference>
<name>A0A427YWR1_9TREE</name>
<evidence type="ECO:0000313" key="8">
    <source>
        <dbReference type="Proteomes" id="UP000279259"/>
    </source>
</evidence>